<name>A0A2J6Q9J9_9HELO</name>
<accession>A0A2J6Q9J9</accession>
<evidence type="ECO:0000313" key="3">
    <source>
        <dbReference type="Proteomes" id="UP000235672"/>
    </source>
</evidence>
<protein>
    <submittedName>
        <fullName evidence="2">Uncharacterized protein</fullName>
    </submittedName>
</protein>
<gene>
    <name evidence="2" type="ORF">NA56DRAFT_702017</name>
</gene>
<dbReference type="Proteomes" id="UP000235672">
    <property type="component" value="Unassembled WGS sequence"/>
</dbReference>
<proteinExistence type="predicted"/>
<keyword evidence="3" id="KW-1185">Reference proteome</keyword>
<dbReference type="AlphaFoldDB" id="A0A2J6Q9J9"/>
<dbReference type="EMBL" id="KZ613476">
    <property type="protein sequence ID" value="PMD22924.1"/>
    <property type="molecule type" value="Genomic_DNA"/>
</dbReference>
<evidence type="ECO:0000256" key="1">
    <source>
        <dbReference type="SAM" id="MobiDB-lite"/>
    </source>
</evidence>
<sequence>MAPKHKTRKSNSSSCQNVARDNFNQRNSSPGSLPQLSSTSKAVCYTPRRRYSSGSTASRQETKDAETPLLITSNQVHDLQGIGAQFSSLSYAPVLPSQLAGLSHTLPSKCSYHHQILDPKHPPARPSTPLESYLNTQPSEQYALYYQPEANTISTMRNCTCLCSRGNARS</sequence>
<evidence type="ECO:0000313" key="2">
    <source>
        <dbReference type="EMBL" id="PMD22924.1"/>
    </source>
</evidence>
<reference evidence="2 3" key="1">
    <citation type="submission" date="2016-05" db="EMBL/GenBank/DDBJ databases">
        <title>A degradative enzymes factory behind the ericoid mycorrhizal symbiosis.</title>
        <authorList>
            <consortium name="DOE Joint Genome Institute"/>
            <person name="Martino E."/>
            <person name="Morin E."/>
            <person name="Grelet G."/>
            <person name="Kuo A."/>
            <person name="Kohler A."/>
            <person name="Daghino S."/>
            <person name="Barry K."/>
            <person name="Choi C."/>
            <person name="Cichocki N."/>
            <person name="Clum A."/>
            <person name="Copeland A."/>
            <person name="Hainaut M."/>
            <person name="Haridas S."/>
            <person name="Labutti K."/>
            <person name="Lindquist E."/>
            <person name="Lipzen A."/>
            <person name="Khouja H.-R."/>
            <person name="Murat C."/>
            <person name="Ohm R."/>
            <person name="Olson A."/>
            <person name="Spatafora J."/>
            <person name="Veneault-Fourrey C."/>
            <person name="Henrissat B."/>
            <person name="Grigoriev I."/>
            <person name="Martin F."/>
            <person name="Perotto S."/>
        </authorList>
    </citation>
    <scope>NUCLEOTIDE SEQUENCE [LARGE SCALE GENOMIC DNA]</scope>
    <source>
        <strain evidence="2 3">UAMH 7357</strain>
    </source>
</reference>
<organism evidence="2 3">
    <name type="scientific">Hyaloscypha hepaticicola</name>
    <dbReference type="NCBI Taxonomy" id="2082293"/>
    <lineage>
        <taxon>Eukaryota</taxon>
        <taxon>Fungi</taxon>
        <taxon>Dikarya</taxon>
        <taxon>Ascomycota</taxon>
        <taxon>Pezizomycotina</taxon>
        <taxon>Leotiomycetes</taxon>
        <taxon>Helotiales</taxon>
        <taxon>Hyaloscyphaceae</taxon>
        <taxon>Hyaloscypha</taxon>
    </lineage>
</organism>
<feature type="region of interest" description="Disordered" evidence="1">
    <location>
        <begin position="1"/>
        <end position="67"/>
    </location>
</feature>
<feature type="compositionally biased region" description="Polar residues" evidence="1">
    <location>
        <begin position="10"/>
        <end position="41"/>
    </location>
</feature>